<feature type="chain" id="PRO_5045628140" evidence="2">
    <location>
        <begin position="22"/>
        <end position="305"/>
    </location>
</feature>
<name>A0ABP7US54_9BACT</name>
<feature type="region of interest" description="Disordered" evidence="1">
    <location>
        <begin position="112"/>
        <end position="148"/>
    </location>
</feature>
<dbReference type="EMBL" id="BAABDK010000032">
    <property type="protein sequence ID" value="GAA4051286.1"/>
    <property type="molecule type" value="Genomic_DNA"/>
</dbReference>
<evidence type="ECO:0000313" key="3">
    <source>
        <dbReference type="EMBL" id="GAA4051286.1"/>
    </source>
</evidence>
<feature type="signal peptide" evidence="2">
    <location>
        <begin position="1"/>
        <end position="21"/>
    </location>
</feature>
<evidence type="ECO:0000256" key="2">
    <source>
        <dbReference type="SAM" id="SignalP"/>
    </source>
</evidence>
<organism evidence="3 4">
    <name type="scientific">Hymenobacter glaciei</name>
    <dbReference type="NCBI Taxonomy" id="877209"/>
    <lineage>
        <taxon>Bacteria</taxon>
        <taxon>Pseudomonadati</taxon>
        <taxon>Bacteroidota</taxon>
        <taxon>Cytophagia</taxon>
        <taxon>Cytophagales</taxon>
        <taxon>Hymenobacteraceae</taxon>
        <taxon>Hymenobacter</taxon>
    </lineage>
</organism>
<keyword evidence="2" id="KW-0732">Signal</keyword>
<gene>
    <name evidence="3" type="ORF">GCM10022409_42560</name>
</gene>
<protein>
    <submittedName>
        <fullName evidence="3">Uncharacterized protein</fullName>
    </submittedName>
</protein>
<comment type="caution">
    <text evidence="3">The sequence shown here is derived from an EMBL/GenBank/DDBJ whole genome shotgun (WGS) entry which is preliminary data.</text>
</comment>
<dbReference type="RefSeq" id="WP_345058665.1">
    <property type="nucleotide sequence ID" value="NZ_BAABDK010000032.1"/>
</dbReference>
<accession>A0ABP7US54</accession>
<dbReference type="Proteomes" id="UP001501469">
    <property type="component" value="Unassembled WGS sequence"/>
</dbReference>
<reference evidence="4" key="1">
    <citation type="journal article" date="2019" name="Int. J. Syst. Evol. Microbiol.">
        <title>The Global Catalogue of Microorganisms (GCM) 10K type strain sequencing project: providing services to taxonomists for standard genome sequencing and annotation.</title>
        <authorList>
            <consortium name="The Broad Institute Genomics Platform"/>
            <consortium name="The Broad Institute Genome Sequencing Center for Infectious Disease"/>
            <person name="Wu L."/>
            <person name="Ma J."/>
        </authorList>
    </citation>
    <scope>NUCLEOTIDE SEQUENCE [LARGE SCALE GENOMIC DNA]</scope>
    <source>
        <strain evidence="4">JCM 17225</strain>
    </source>
</reference>
<evidence type="ECO:0000256" key="1">
    <source>
        <dbReference type="SAM" id="MobiDB-lite"/>
    </source>
</evidence>
<proteinExistence type="predicted"/>
<feature type="compositionally biased region" description="Polar residues" evidence="1">
    <location>
        <begin position="133"/>
        <end position="148"/>
    </location>
</feature>
<evidence type="ECO:0000313" key="4">
    <source>
        <dbReference type="Proteomes" id="UP001501469"/>
    </source>
</evidence>
<sequence>MESLKVVLFLALVLLSNAAYSQKPDLAQIISGSYKCEITSAEYGKGEYQKTKGTVSISKIGENKIKISYGSDSYTISTLTSDGNTTIMGEEPSPDNNGDKGVHLSLYESPAVISGRSSNGTSEKEPKSWSFEGISTDTNKPRSLSSEPASREIYVKPMAEFGGKIMKKRDVALCILGKVGTPVNTLSVKKAADEQQISGVLVLDIPFPEDAAWKSNSYEAQTKRYWEETNKPFLANAVAQNAEIRWIVDPRLDKYKYSEKPKGAKFDTVKDGANISKVLSYTNFEYQYLLSKGYKLDATTGIMSK</sequence>
<keyword evidence="4" id="KW-1185">Reference proteome</keyword>